<evidence type="ECO:0000313" key="4">
    <source>
        <dbReference type="Proteomes" id="UP000192257"/>
    </source>
</evidence>
<dbReference type="AlphaFoldDB" id="A0A1X0NFI4"/>
<proteinExistence type="predicted"/>
<dbReference type="VEuPathDB" id="TriTrypDB:TM35_000741180"/>
<dbReference type="RefSeq" id="XP_028877437.1">
    <property type="nucleotide sequence ID" value="XM_029031283.1"/>
</dbReference>
<feature type="compositionally biased region" description="Polar residues" evidence="1">
    <location>
        <begin position="326"/>
        <end position="371"/>
    </location>
</feature>
<evidence type="ECO:0000256" key="1">
    <source>
        <dbReference type="SAM" id="MobiDB-lite"/>
    </source>
</evidence>
<dbReference type="GeneID" id="39991063"/>
<comment type="caution">
    <text evidence="3">The sequence shown here is derived from an EMBL/GenBank/DDBJ whole genome shotgun (WGS) entry which is preliminary data.</text>
</comment>
<keyword evidence="2" id="KW-0732">Signal</keyword>
<evidence type="ECO:0000256" key="2">
    <source>
        <dbReference type="SAM" id="SignalP"/>
    </source>
</evidence>
<protein>
    <recommendedName>
        <fullName evidence="5">Mucin-associated surface protein (MASP)</fullName>
    </recommendedName>
</protein>
<feature type="compositionally biased region" description="Low complexity" evidence="1">
    <location>
        <begin position="372"/>
        <end position="381"/>
    </location>
</feature>
<sequence length="434" mass="44003">MTLREMMRRTLCLLVLMLCCASGCVMANHLQPKPPLFTDDQAAGFGIGRVHGVPLGGAAGVIPGVPGAIPDVRPGTAAAGAPQVRVPGSLPPGSGAPPGVSAVDPGIERGTPGVDKLEKNYNHHPGIDGVPGKVNDTLAKQLGISPGKNLSDPTAKNVGVPGFKNEETPAAGDALPVCPTISKESGIGIGGVPGASGAAGVPCAPPVPGSVPPLPSGPSPTSEEVNGNLSLIVNMTTHPNGTALQSELNPAPKGTATQPVVPPSASQFPHGSKFPGVSGAVPIVHNKPDTPEYPGVPEGALHVGNGSSEAGRIRFSRPVTHATDADPQSNADSSDTTSTQIGENNNRAETTAASSANEVSGAPAQSESIRNTPETPTKVKPPTMPTILQPPMPAKSEDKPPPKKRKADSSSISSSVWVRMPLLIVTVLFPFTVY</sequence>
<name>A0A1X0NFI4_9TRYP</name>
<feature type="region of interest" description="Disordered" evidence="1">
    <location>
        <begin position="321"/>
        <end position="412"/>
    </location>
</feature>
<dbReference type="EMBL" id="NBCO01000074">
    <property type="protein sequence ID" value="ORC83371.1"/>
    <property type="molecule type" value="Genomic_DNA"/>
</dbReference>
<gene>
    <name evidence="3" type="ORF">TM35_000741180</name>
</gene>
<evidence type="ECO:0008006" key="5">
    <source>
        <dbReference type="Google" id="ProtNLM"/>
    </source>
</evidence>
<feature type="compositionally biased region" description="Pro residues" evidence="1">
    <location>
        <begin position="382"/>
        <end position="393"/>
    </location>
</feature>
<evidence type="ECO:0000313" key="3">
    <source>
        <dbReference type="EMBL" id="ORC83371.1"/>
    </source>
</evidence>
<reference evidence="3 4" key="1">
    <citation type="submission" date="2017-03" db="EMBL/GenBank/DDBJ databases">
        <title>An alternative strategy for trypanosome survival in the mammalian bloodstream revealed through genome and transcriptome analysis of the ubiquitous bovine parasite Trypanosoma (Megatrypanum) theileri.</title>
        <authorList>
            <person name="Kelly S."/>
            <person name="Ivens A."/>
            <person name="Mott A."/>
            <person name="O'Neill E."/>
            <person name="Emms D."/>
            <person name="Macleod O."/>
            <person name="Voorheis P."/>
            <person name="Matthews J."/>
            <person name="Matthews K."/>
            <person name="Carrington M."/>
        </authorList>
    </citation>
    <scope>NUCLEOTIDE SEQUENCE [LARGE SCALE GENOMIC DNA]</scope>
    <source>
        <strain evidence="3">Edinburgh</strain>
    </source>
</reference>
<organism evidence="3 4">
    <name type="scientific">Trypanosoma theileri</name>
    <dbReference type="NCBI Taxonomy" id="67003"/>
    <lineage>
        <taxon>Eukaryota</taxon>
        <taxon>Discoba</taxon>
        <taxon>Euglenozoa</taxon>
        <taxon>Kinetoplastea</taxon>
        <taxon>Metakinetoplastina</taxon>
        <taxon>Trypanosomatida</taxon>
        <taxon>Trypanosomatidae</taxon>
        <taxon>Trypanosoma</taxon>
    </lineage>
</organism>
<feature type="chain" id="PRO_5012348855" description="Mucin-associated surface protein (MASP)" evidence="2">
    <location>
        <begin position="28"/>
        <end position="434"/>
    </location>
</feature>
<accession>A0A1X0NFI4</accession>
<feature type="signal peptide" evidence="2">
    <location>
        <begin position="1"/>
        <end position="27"/>
    </location>
</feature>
<dbReference type="Proteomes" id="UP000192257">
    <property type="component" value="Unassembled WGS sequence"/>
</dbReference>
<feature type="region of interest" description="Disordered" evidence="1">
    <location>
        <begin position="240"/>
        <end position="308"/>
    </location>
</feature>
<keyword evidence="4" id="KW-1185">Reference proteome</keyword>